<dbReference type="RefSeq" id="WP_093117215.1">
    <property type="nucleotide sequence ID" value="NZ_FODS01000007.1"/>
</dbReference>
<keyword evidence="4 7" id="KW-0808">Transferase</keyword>
<sequence>MDQDQVLSVIIPANNEAGTIGPCLSALLGSDGPEGVQIVVVANGCSDATAAEAAGFAAQAGACGWTLDVLDLPEGGKPRALNAGDAAARFESRVYLDADVTVTPDLLPQLAQVLDRADPIFASGRLRIAPARSFATRAYRRIYARVPFMSQGVPGAGLFAVNAAGRARWGAFPQIISDDTFVRLHFTPSERVAVQAPYDWPLAEGPGNLIRVRRRQDAGVAEIARLCPALLENDDKPPLGVAGMARLAARDPVGFAVYAGVAAAVRLTRRDDIQDWSRGR</sequence>
<evidence type="ECO:0000259" key="6">
    <source>
        <dbReference type="Pfam" id="PF00535"/>
    </source>
</evidence>
<name>A0A1H8QSU8_9RHOB</name>
<evidence type="ECO:0000256" key="2">
    <source>
        <dbReference type="ARBA" id="ARBA00022475"/>
    </source>
</evidence>
<dbReference type="PANTHER" id="PTHR43646:SF2">
    <property type="entry name" value="GLYCOSYLTRANSFERASE 2-LIKE DOMAIN-CONTAINING PROTEIN"/>
    <property type="match status" value="1"/>
</dbReference>
<evidence type="ECO:0000256" key="4">
    <source>
        <dbReference type="ARBA" id="ARBA00022679"/>
    </source>
</evidence>
<keyword evidence="8" id="KW-1185">Reference proteome</keyword>
<dbReference type="Proteomes" id="UP000198893">
    <property type="component" value="Unassembled WGS sequence"/>
</dbReference>
<evidence type="ECO:0000256" key="3">
    <source>
        <dbReference type="ARBA" id="ARBA00022676"/>
    </source>
</evidence>
<proteinExistence type="predicted"/>
<protein>
    <submittedName>
        <fullName evidence="7">Glycosyl transferase family 2</fullName>
    </submittedName>
</protein>
<reference evidence="7 8" key="1">
    <citation type="submission" date="2016-10" db="EMBL/GenBank/DDBJ databases">
        <authorList>
            <person name="de Groot N.N."/>
        </authorList>
    </citation>
    <scope>NUCLEOTIDE SEQUENCE [LARGE SCALE GENOMIC DNA]</scope>
    <source>
        <strain evidence="7 8">DSM 27842</strain>
    </source>
</reference>
<evidence type="ECO:0000313" key="7">
    <source>
        <dbReference type="EMBL" id="SEO57369.1"/>
    </source>
</evidence>
<dbReference type="OrthoDB" id="9797391at2"/>
<organism evidence="7 8">
    <name type="scientific">Salinihabitans flavidus</name>
    <dbReference type="NCBI Taxonomy" id="569882"/>
    <lineage>
        <taxon>Bacteria</taxon>
        <taxon>Pseudomonadati</taxon>
        <taxon>Pseudomonadota</taxon>
        <taxon>Alphaproteobacteria</taxon>
        <taxon>Rhodobacterales</taxon>
        <taxon>Roseobacteraceae</taxon>
        <taxon>Salinihabitans</taxon>
    </lineage>
</organism>
<keyword evidence="2" id="KW-1003">Cell membrane</keyword>
<comment type="subcellular location">
    <subcellularLocation>
        <location evidence="1">Cell membrane</location>
    </subcellularLocation>
</comment>
<dbReference type="AlphaFoldDB" id="A0A1H8QSU8"/>
<dbReference type="PANTHER" id="PTHR43646">
    <property type="entry name" value="GLYCOSYLTRANSFERASE"/>
    <property type="match status" value="1"/>
</dbReference>
<keyword evidence="5" id="KW-0472">Membrane</keyword>
<evidence type="ECO:0000256" key="5">
    <source>
        <dbReference type="ARBA" id="ARBA00023136"/>
    </source>
</evidence>
<dbReference type="InterPro" id="IPR029044">
    <property type="entry name" value="Nucleotide-diphossugar_trans"/>
</dbReference>
<keyword evidence="3" id="KW-0328">Glycosyltransferase</keyword>
<dbReference type="GO" id="GO:0005886">
    <property type="term" value="C:plasma membrane"/>
    <property type="evidence" value="ECO:0007669"/>
    <property type="project" value="UniProtKB-SubCell"/>
</dbReference>
<dbReference type="InterPro" id="IPR001173">
    <property type="entry name" value="Glyco_trans_2-like"/>
</dbReference>
<dbReference type="Gene3D" id="3.90.550.10">
    <property type="entry name" value="Spore Coat Polysaccharide Biosynthesis Protein SpsA, Chain A"/>
    <property type="match status" value="1"/>
</dbReference>
<dbReference type="SUPFAM" id="SSF53448">
    <property type="entry name" value="Nucleotide-diphospho-sugar transferases"/>
    <property type="match status" value="1"/>
</dbReference>
<gene>
    <name evidence="7" type="ORF">SAMN04490248_10735</name>
</gene>
<dbReference type="EMBL" id="FODS01000007">
    <property type="protein sequence ID" value="SEO57369.1"/>
    <property type="molecule type" value="Genomic_DNA"/>
</dbReference>
<evidence type="ECO:0000256" key="1">
    <source>
        <dbReference type="ARBA" id="ARBA00004236"/>
    </source>
</evidence>
<evidence type="ECO:0000313" key="8">
    <source>
        <dbReference type="Proteomes" id="UP000198893"/>
    </source>
</evidence>
<dbReference type="Pfam" id="PF00535">
    <property type="entry name" value="Glycos_transf_2"/>
    <property type="match status" value="1"/>
</dbReference>
<feature type="domain" description="Glycosyltransferase 2-like" evidence="6">
    <location>
        <begin position="8"/>
        <end position="140"/>
    </location>
</feature>
<accession>A0A1H8QSU8</accession>
<dbReference type="STRING" id="569882.SAMN04490248_10735"/>
<dbReference type="GO" id="GO:0016757">
    <property type="term" value="F:glycosyltransferase activity"/>
    <property type="evidence" value="ECO:0007669"/>
    <property type="project" value="UniProtKB-KW"/>
</dbReference>